<dbReference type="RefSeq" id="WP_188202341.1">
    <property type="nucleotide sequence ID" value="NZ_LR881183.1"/>
</dbReference>
<accession>A0A7G2D9G6</accession>
<dbReference type="Proteomes" id="UP000516304">
    <property type="component" value="Chromosome TIRI35C"/>
</dbReference>
<dbReference type="KEGG" id="tcq:TIRI35C_1474"/>
<evidence type="ECO:0000313" key="1">
    <source>
        <dbReference type="EMBL" id="CAD5244628.1"/>
    </source>
</evidence>
<organism evidence="1 2">
    <name type="scientific">Thermococcus camini</name>
    <dbReference type="NCBI Taxonomy" id="2016373"/>
    <lineage>
        <taxon>Archaea</taxon>
        <taxon>Methanobacteriati</taxon>
        <taxon>Methanobacteriota</taxon>
        <taxon>Thermococci</taxon>
        <taxon>Thermococcales</taxon>
        <taxon>Thermococcaceae</taxon>
        <taxon>Thermococcus</taxon>
    </lineage>
</organism>
<gene>
    <name evidence="1" type="ORF">TIRI35C_1474</name>
</gene>
<evidence type="ECO:0000313" key="2">
    <source>
        <dbReference type="Proteomes" id="UP000516304"/>
    </source>
</evidence>
<dbReference type="GeneID" id="58919216"/>
<name>A0A7G2D9G6_9EURY</name>
<sequence length="267" mass="29908">MYVFGVASIGEAIASEGDPIPLIGDLGVRVEEIGGNQYFAIFSAPYDSEYAGAWPHSGPHDYSTYKRVAWDIFNIAASQISSDLGTILNVGQLLRDLAVGVSSKSGGENKDYVVVHWDWGFWNGAKRNATHYFQFDIKAHPGHLIEFKVKDIVNTGNPDSAVTWYVMIDVLPSPSDPEVISMQSTSDKILNALTGFYYKLRYRGKIEKFYITYHGHRVTIYKIQPDALSDYGKKVGLDKRTIQRLKTSNKPIYFIEDPVGVRVNIDD</sequence>
<dbReference type="AlphaFoldDB" id="A0A7G2D9G6"/>
<reference evidence="1 2" key="1">
    <citation type="submission" date="2020-09" db="EMBL/GenBank/DDBJ databases">
        <authorList>
            <person name="Courtine D."/>
        </authorList>
    </citation>
    <scope>NUCLEOTIDE SEQUENCE [LARGE SCALE GENOMIC DNA]</scope>
    <source>
        <strain evidence="1 2">IRI35c</strain>
    </source>
</reference>
<keyword evidence="2" id="KW-1185">Reference proteome</keyword>
<protein>
    <submittedName>
        <fullName evidence="1">Uncharacterized protein</fullName>
    </submittedName>
</protein>
<dbReference type="EMBL" id="LR881183">
    <property type="protein sequence ID" value="CAD5244628.1"/>
    <property type="molecule type" value="Genomic_DNA"/>
</dbReference>
<proteinExistence type="predicted"/>